<accession>A0A1X7UK11</accession>
<evidence type="ECO:0000256" key="1">
    <source>
        <dbReference type="SAM" id="Phobius"/>
    </source>
</evidence>
<feature type="transmembrane region" description="Helical" evidence="1">
    <location>
        <begin position="63"/>
        <end position="83"/>
    </location>
</feature>
<keyword evidence="1" id="KW-1133">Transmembrane helix</keyword>
<organism evidence="2">
    <name type="scientific">Amphimedon queenslandica</name>
    <name type="common">Sponge</name>
    <dbReference type="NCBI Taxonomy" id="400682"/>
    <lineage>
        <taxon>Eukaryota</taxon>
        <taxon>Metazoa</taxon>
        <taxon>Porifera</taxon>
        <taxon>Demospongiae</taxon>
        <taxon>Heteroscleromorpha</taxon>
        <taxon>Haplosclerida</taxon>
        <taxon>Niphatidae</taxon>
        <taxon>Amphimedon</taxon>
    </lineage>
</organism>
<name>A0A1X7UK11_AMPQE</name>
<feature type="transmembrane region" description="Helical" evidence="1">
    <location>
        <begin position="25"/>
        <end position="43"/>
    </location>
</feature>
<keyword evidence="1" id="KW-0472">Membrane</keyword>
<reference evidence="2" key="1">
    <citation type="submission" date="2017-05" db="UniProtKB">
        <authorList>
            <consortium name="EnsemblMetazoa"/>
        </authorList>
    </citation>
    <scope>IDENTIFICATION</scope>
</reference>
<keyword evidence="1" id="KW-0812">Transmembrane</keyword>
<dbReference type="InParanoid" id="A0A1X7UK11"/>
<evidence type="ECO:0000313" key="2">
    <source>
        <dbReference type="EnsemblMetazoa" id="Aqu2.1.27791_001"/>
    </source>
</evidence>
<protein>
    <submittedName>
        <fullName evidence="2">Uncharacterized protein</fullName>
    </submittedName>
</protein>
<proteinExistence type="predicted"/>
<dbReference type="AlphaFoldDB" id="A0A1X7UK11"/>
<sequence>MKEVENLTTCLDVEQTVSTRFKMSLHSCIAFLRVVIVGLSALFKCNKKDIGNLKLNNIRAACFYIAITTGASFLSYVFLCILFKCDRNDRGNRFITREQFESFRSFSEYKSWFCQRYCRQDPPGMYVYKHLQNIKKNIKEYL</sequence>
<dbReference type="EnsemblMetazoa" id="Aqu2.1.27791_001">
    <property type="protein sequence ID" value="Aqu2.1.27791_001"/>
    <property type="gene ID" value="Aqu2.1.27791"/>
</dbReference>